<evidence type="ECO:0000313" key="2">
    <source>
        <dbReference type="EMBL" id="PPR86493.1"/>
    </source>
</evidence>
<sequence length="276" mass="30694">MFIEEEYCINLHVGGKIVRDPSVSRTLQDNLRVVWNDTSTIDMINYWVKHKEIDLYVEHEINIVVFVNDESMLAVACLQFGGDGNEGGEGGEVVGSKCSRGEGGEVEGEGGELLSVGEGSEVAEGLSGKGDDVAVNEGGESDGSGERGLGMKVMYLLDGDDEEELQEAMQKFEVEVSEEVDGEKLNYSVGREYDGNETEYFDSDDHGSILRSEDDHSIDVWRRRKTKVIVEHFEDNIGDHLKMKVGEIQRKGLKIAINDILPRVEHRNCVRHILSN</sequence>
<dbReference type="OrthoDB" id="998442at2759"/>
<evidence type="ECO:0000256" key="1">
    <source>
        <dbReference type="SAM" id="MobiDB-lite"/>
    </source>
</evidence>
<dbReference type="AlphaFoldDB" id="A0A2P5W5Y1"/>
<name>A0A2P5W5Y1_GOSBA</name>
<reference evidence="2 3" key="1">
    <citation type="submission" date="2015-01" db="EMBL/GenBank/DDBJ databases">
        <title>Genome of allotetraploid Gossypium barbadense reveals genomic plasticity and fiber elongation in cotton evolution.</title>
        <authorList>
            <person name="Chen X."/>
            <person name="Liu X."/>
            <person name="Zhao B."/>
            <person name="Zheng H."/>
            <person name="Hu Y."/>
            <person name="Lu G."/>
            <person name="Yang C."/>
            <person name="Chen J."/>
            <person name="Shan C."/>
            <person name="Zhang L."/>
            <person name="Zhou Y."/>
            <person name="Wang L."/>
            <person name="Guo W."/>
            <person name="Bai Y."/>
            <person name="Ruan J."/>
            <person name="Shangguan X."/>
            <person name="Mao Y."/>
            <person name="Jiang J."/>
            <person name="Zhu Y."/>
            <person name="Lei J."/>
            <person name="Kang H."/>
            <person name="Chen S."/>
            <person name="He X."/>
            <person name="Wang R."/>
            <person name="Wang Y."/>
            <person name="Chen J."/>
            <person name="Wang L."/>
            <person name="Yu S."/>
            <person name="Wang B."/>
            <person name="Wei J."/>
            <person name="Song S."/>
            <person name="Lu X."/>
            <person name="Gao Z."/>
            <person name="Gu W."/>
            <person name="Deng X."/>
            <person name="Ma D."/>
            <person name="Wang S."/>
            <person name="Liang W."/>
            <person name="Fang L."/>
            <person name="Cai C."/>
            <person name="Zhu X."/>
            <person name="Zhou B."/>
            <person name="Zhang Y."/>
            <person name="Chen Z."/>
            <person name="Xu S."/>
            <person name="Zhu R."/>
            <person name="Wang S."/>
            <person name="Zhang T."/>
            <person name="Zhao G."/>
        </authorList>
    </citation>
    <scope>NUCLEOTIDE SEQUENCE [LARGE SCALE GENOMIC DNA]</scope>
    <source>
        <strain evidence="3">cv. Xinhai21</strain>
        <tissue evidence="2">Leaf</tissue>
    </source>
</reference>
<organism evidence="2 3">
    <name type="scientific">Gossypium barbadense</name>
    <name type="common">Sea Island cotton</name>
    <name type="synonym">Hibiscus barbadensis</name>
    <dbReference type="NCBI Taxonomy" id="3634"/>
    <lineage>
        <taxon>Eukaryota</taxon>
        <taxon>Viridiplantae</taxon>
        <taxon>Streptophyta</taxon>
        <taxon>Embryophyta</taxon>
        <taxon>Tracheophyta</taxon>
        <taxon>Spermatophyta</taxon>
        <taxon>Magnoliopsida</taxon>
        <taxon>eudicotyledons</taxon>
        <taxon>Gunneridae</taxon>
        <taxon>Pentapetalae</taxon>
        <taxon>rosids</taxon>
        <taxon>malvids</taxon>
        <taxon>Malvales</taxon>
        <taxon>Malvaceae</taxon>
        <taxon>Malvoideae</taxon>
        <taxon>Gossypium</taxon>
    </lineage>
</organism>
<dbReference type="Proteomes" id="UP000239757">
    <property type="component" value="Unassembled WGS sequence"/>
</dbReference>
<proteinExistence type="predicted"/>
<protein>
    <submittedName>
        <fullName evidence="2">Uncharacterized protein</fullName>
    </submittedName>
</protein>
<dbReference type="EMBL" id="KZ668967">
    <property type="protein sequence ID" value="PPR86493.1"/>
    <property type="molecule type" value="Genomic_DNA"/>
</dbReference>
<accession>A0A2P5W5Y1</accession>
<gene>
    <name evidence="2" type="ORF">GOBAR_AA34199</name>
</gene>
<evidence type="ECO:0000313" key="3">
    <source>
        <dbReference type="Proteomes" id="UP000239757"/>
    </source>
</evidence>
<feature type="region of interest" description="Disordered" evidence="1">
    <location>
        <begin position="88"/>
        <end position="147"/>
    </location>
</feature>